<comment type="caution">
    <text evidence="1">The sequence shown here is derived from an EMBL/GenBank/DDBJ whole genome shotgun (WGS) entry which is preliminary data.</text>
</comment>
<accession>V6H9B1</accession>
<dbReference type="STRING" id="1049790.LEP1GSC047_0579"/>
<name>V6H9B1_9LEPT</name>
<evidence type="ECO:0000313" key="1">
    <source>
        <dbReference type="EMBL" id="EQA35701.1"/>
    </source>
</evidence>
<evidence type="ECO:0008006" key="3">
    <source>
        <dbReference type="Google" id="ProtNLM"/>
    </source>
</evidence>
<gene>
    <name evidence="1" type="ORF">LEP1GSC047_0579</name>
</gene>
<dbReference type="EMBL" id="AHMM02000024">
    <property type="protein sequence ID" value="EQA35701.1"/>
    <property type="molecule type" value="Genomic_DNA"/>
</dbReference>
<sequence>MILGFCPVLGKSAKDFFSEVVVPVEYQDLDSYFQSLTDITDTIAILNSPYDSDFDADIDRMEDFFKDIQSKNWLSQDREHFNLFASHFSFHTKIVEEIIREAREILDPERRVYVKRLVSYQKNAQDWLADVQKRRKSSETLATA</sequence>
<protein>
    <recommendedName>
        <fullName evidence="3">PLU-1-like domain protein</fullName>
    </recommendedName>
</protein>
<organism evidence="1 2">
    <name type="scientific">Leptospira inadai serovar Lyme str. 10</name>
    <dbReference type="NCBI Taxonomy" id="1049790"/>
    <lineage>
        <taxon>Bacteria</taxon>
        <taxon>Pseudomonadati</taxon>
        <taxon>Spirochaetota</taxon>
        <taxon>Spirochaetia</taxon>
        <taxon>Leptospirales</taxon>
        <taxon>Leptospiraceae</taxon>
        <taxon>Leptospira</taxon>
    </lineage>
</organism>
<dbReference type="AlphaFoldDB" id="V6H9B1"/>
<dbReference type="Proteomes" id="UP000018719">
    <property type="component" value="Unassembled WGS sequence"/>
</dbReference>
<evidence type="ECO:0000313" key="2">
    <source>
        <dbReference type="Proteomes" id="UP000018719"/>
    </source>
</evidence>
<reference evidence="1 2" key="1">
    <citation type="submission" date="2013-05" db="EMBL/GenBank/DDBJ databases">
        <authorList>
            <person name="Harkins D.M."/>
            <person name="Durkin A.S."/>
            <person name="Brinkac L.M."/>
            <person name="Haft D.H."/>
            <person name="Selengut J.D."/>
            <person name="Sanka R."/>
            <person name="DePew J."/>
            <person name="Purushe J."/>
            <person name="Hartskeerl R.A."/>
            <person name="Ahmed A."/>
            <person name="van der Linden H."/>
            <person name="Goris M.G.A."/>
            <person name="Vinetz J.M."/>
            <person name="Sutton G.G."/>
            <person name="Nierman W.C."/>
            <person name="Fouts D.E."/>
        </authorList>
    </citation>
    <scope>NUCLEOTIDE SEQUENCE [LARGE SCALE GENOMIC DNA]</scope>
    <source>
        <strain evidence="1 2">10</strain>
    </source>
</reference>
<proteinExistence type="predicted"/>